<sequence>MGRETNVQSKEENINGGGFFDKYSTTDTDFAAAPTKPLTKQDLINYFVSGCKPKDQWRIGTEHEKFGFEVETLRPIKYDQIKELLYGIAERFGWDPIIDGGNIFALKKGQQCISLEAGGQIEFGGAPVETLHQAFAEIDTHIYQVKEVAKDMGIGFLGIGYNPKWKYEEIPKIPKERYEVMRRFFPKVGTLGNDMLDRTCSIQVNLDYGSEADMIKKLRASLALQPIATALFANSPFTEGKPNGYLSKRSQIWTETDDSRTGLLPFVFDESFGFEKFVDYALDVPMIYDFMEGKLDCLPGEFPTINDWNYHLGTIYTEVRFRRYLEMRGADAGPISFLYALPAFWVGLLYDETSLQNVVDMIADWTQEERQMLRVPRSGLKTPFRGGLLREVAEVIVKWAKVRKLDCLKRLKAFAFVVGELRVGFLYDTYAGETRAEKLLKMYHGKWEQNVDKVSPYNSKQSTFKTKKKMVRETNIQDREEENEGGSTNTGIAAPAAKQLTKGDLIDYFVSGCKPKDRWRIGTEHEKFGFELETLRPINYEQIKRLLYGIAEKFGWDPVMDGDNILGLEKGQQSISLEPGGQNEFGGAPVETLHQARDEIDTHIYQIKEVAKDMGIGFLGMGYDPKWKNEEIPRVPKERYEILRNFLPKVGRLGLDMLYRMCSIQVNLDYGSEADMIKKLRASLALQPIATALFANSPFAEGKPNGYLSKRSQVWMEFDDSRTGMLHFVFDDSFGFETFVDYALDVPMLFVRRQNKHILCDGKTFRDFMEGKLDCLPGEFPTMDDWNYHLGTIFTEVRFRKYLEMRGADTGPIGTLYALPAFWVGLLYDETSLQNVVDMIADWTREERQMLRVEAPKTGLKTPFRGGLLREVAEVVVKWAKEGLERRGLKESVYLDEIEEIAKTGETRAEKLLKLYYEEWEQNVDNNDFRRESKRRGGRLSTVRVQGRCCKGNKKIKPDVGRKDHFYQIPKDNLGSNDHTTIMVHLRTEGPLSIVCFGNSLRREDTLRRGFFDSSINEELGIDGRNLETDQSQGKDQIPDRHEASPIEGAIEENSKVPPQSPKETDQSKGKEHIPNQHETESLEREYEDRPEQTNHPLNIESRTCGYDLNNRGMGEPAKRNPRSRGTLKGLPIVSVKEADLLRSKTL</sequence>
<dbReference type="Proteomes" id="UP000813462">
    <property type="component" value="Unassembled WGS sequence"/>
</dbReference>
<dbReference type="PANTHER" id="PTHR34378:SF1">
    <property type="entry name" value="GLUTAMATE--CYSTEINE LIGASE, CHLOROPLASTIC"/>
    <property type="match status" value="1"/>
</dbReference>
<evidence type="ECO:0000313" key="18">
    <source>
        <dbReference type="EMBL" id="KAH7513930.1"/>
    </source>
</evidence>
<keyword evidence="8" id="KW-0436">Ligase</keyword>
<evidence type="ECO:0000256" key="16">
    <source>
        <dbReference type="ARBA" id="ARBA00032122"/>
    </source>
</evidence>
<name>A0A978UGJ9_ZIZJJ</name>
<evidence type="ECO:0000256" key="11">
    <source>
        <dbReference type="ARBA" id="ARBA00022741"/>
    </source>
</evidence>
<dbReference type="InterPro" id="IPR014746">
    <property type="entry name" value="Gln_synth/guanido_kin_cat_dom"/>
</dbReference>
<evidence type="ECO:0000256" key="15">
    <source>
        <dbReference type="ARBA" id="ARBA00030585"/>
    </source>
</evidence>
<dbReference type="GO" id="GO:0006750">
    <property type="term" value="P:glutathione biosynthetic process"/>
    <property type="evidence" value="ECO:0007669"/>
    <property type="project" value="UniProtKB-KW"/>
</dbReference>
<comment type="pathway">
    <text evidence="2">Sulfur metabolism; glutathione biosynthesis; glutathione from L-cysteine and L-glutamate: step 1/2.</text>
</comment>
<dbReference type="InterPro" id="IPR011556">
    <property type="entry name" value="Glut_cys_lig_pln_type"/>
</dbReference>
<keyword evidence="10" id="KW-0317">Glutathione biosynthesis</keyword>
<comment type="similarity">
    <text evidence="3">Belongs to the carboxylate-amine ligase family. Glutamate--cysteine ligase type 2 subfamily.</text>
</comment>
<dbReference type="PANTHER" id="PTHR34378">
    <property type="entry name" value="GLUTAMATE--CYSTEINE LIGASE, CHLOROPLASTIC"/>
    <property type="match status" value="1"/>
</dbReference>
<evidence type="ECO:0000256" key="3">
    <source>
        <dbReference type="ARBA" id="ARBA00010253"/>
    </source>
</evidence>
<evidence type="ECO:0000256" key="13">
    <source>
        <dbReference type="ARBA" id="ARBA00022946"/>
    </source>
</evidence>
<comment type="subunit">
    <text evidence="4">Homodimer or monomer when oxidized or reduced, respectively.</text>
</comment>
<feature type="region of interest" description="Disordered" evidence="17">
    <location>
        <begin position="1049"/>
        <end position="1129"/>
    </location>
</feature>
<accession>A0A978UGJ9</accession>
<evidence type="ECO:0000256" key="14">
    <source>
        <dbReference type="ARBA" id="ARBA00023157"/>
    </source>
</evidence>
<keyword evidence="14" id="KW-1015">Disulfide bond</keyword>
<dbReference type="SUPFAM" id="SSF55931">
    <property type="entry name" value="Glutamine synthetase/guanido kinase"/>
    <property type="match status" value="2"/>
</dbReference>
<dbReference type="InterPro" id="IPR035434">
    <property type="entry name" value="GCL_bact_plant"/>
</dbReference>
<feature type="compositionally biased region" description="Basic and acidic residues" evidence="17">
    <location>
        <begin position="1063"/>
        <end position="1093"/>
    </location>
</feature>
<evidence type="ECO:0000256" key="1">
    <source>
        <dbReference type="ARBA" id="ARBA00004229"/>
    </source>
</evidence>
<evidence type="ECO:0000256" key="10">
    <source>
        <dbReference type="ARBA" id="ARBA00022684"/>
    </source>
</evidence>
<feature type="region of interest" description="Disordered" evidence="17">
    <location>
        <begin position="1"/>
        <end position="20"/>
    </location>
</feature>
<organism evidence="18 19">
    <name type="scientific">Ziziphus jujuba var. spinosa</name>
    <dbReference type="NCBI Taxonomy" id="714518"/>
    <lineage>
        <taxon>Eukaryota</taxon>
        <taxon>Viridiplantae</taxon>
        <taxon>Streptophyta</taxon>
        <taxon>Embryophyta</taxon>
        <taxon>Tracheophyta</taxon>
        <taxon>Spermatophyta</taxon>
        <taxon>Magnoliopsida</taxon>
        <taxon>eudicotyledons</taxon>
        <taxon>Gunneridae</taxon>
        <taxon>Pentapetalae</taxon>
        <taxon>rosids</taxon>
        <taxon>fabids</taxon>
        <taxon>Rosales</taxon>
        <taxon>Rhamnaceae</taxon>
        <taxon>Paliureae</taxon>
        <taxon>Ziziphus</taxon>
    </lineage>
</organism>
<feature type="region of interest" description="Disordered" evidence="17">
    <location>
        <begin position="1022"/>
        <end position="1041"/>
    </location>
</feature>
<proteinExistence type="inferred from homology"/>
<evidence type="ECO:0000256" key="2">
    <source>
        <dbReference type="ARBA" id="ARBA00005006"/>
    </source>
</evidence>
<keyword evidence="9" id="KW-0934">Plastid</keyword>
<evidence type="ECO:0000313" key="19">
    <source>
        <dbReference type="Proteomes" id="UP000813462"/>
    </source>
</evidence>
<reference evidence="18" key="1">
    <citation type="journal article" date="2021" name="Front. Plant Sci.">
        <title>Chromosome-Scale Genome Assembly for Chinese Sour Jujube and Insights Into Its Genome Evolution and Domestication Signature.</title>
        <authorList>
            <person name="Shen L.-Y."/>
            <person name="Luo H."/>
            <person name="Wang X.-L."/>
            <person name="Wang X.-M."/>
            <person name="Qiu X.-J."/>
            <person name="Liu H."/>
            <person name="Zhou S.-S."/>
            <person name="Jia K.-H."/>
            <person name="Nie S."/>
            <person name="Bao Y.-T."/>
            <person name="Zhang R.-G."/>
            <person name="Yun Q.-Z."/>
            <person name="Chai Y.-H."/>
            <person name="Lu J.-Y."/>
            <person name="Li Y."/>
            <person name="Zhao S.-W."/>
            <person name="Mao J.-F."/>
            <person name="Jia S.-G."/>
            <person name="Mao Y.-M."/>
        </authorList>
    </citation>
    <scope>NUCLEOTIDE SEQUENCE</scope>
    <source>
        <strain evidence="18">AT0</strain>
        <tissue evidence="18">Leaf</tissue>
    </source>
</reference>
<keyword evidence="13" id="KW-0809">Transit peptide</keyword>
<evidence type="ECO:0000256" key="12">
    <source>
        <dbReference type="ARBA" id="ARBA00022840"/>
    </source>
</evidence>
<dbReference type="GO" id="GO:0009507">
    <property type="term" value="C:chloroplast"/>
    <property type="evidence" value="ECO:0007669"/>
    <property type="project" value="UniProtKB-SubCell"/>
</dbReference>
<dbReference type="Pfam" id="PF04107">
    <property type="entry name" value="GCS2"/>
    <property type="match status" value="2"/>
</dbReference>
<dbReference type="EMBL" id="JAEACU010000011">
    <property type="protein sequence ID" value="KAH7513930.1"/>
    <property type="molecule type" value="Genomic_DNA"/>
</dbReference>
<feature type="compositionally biased region" description="Basic and acidic residues" evidence="17">
    <location>
        <begin position="1"/>
        <end position="13"/>
    </location>
</feature>
<keyword evidence="11" id="KW-0547">Nucleotide-binding</keyword>
<protein>
    <recommendedName>
        <fullName evidence="6">Glutamate--cysteine ligase, chloroplastic</fullName>
        <ecNumber evidence="5">6.3.2.2</ecNumber>
    </recommendedName>
    <alternativeName>
        <fullName evidence="16">Gamma-ECS</fullName>
    </alternativeName>
    <alternativeName>
        <fullName evidence="15">Gamma-glutamylcysteine synthetase</fullName>
    </alternativeName>
</protein>
<comment type="caution">
    <text evidence="18">The sequence shown here is derived from an EMBL/GenBank/DDBJ whole genome shotgun (WGS) entry which is preliminary data.</text>
</comment>
<dbReference type="InterPro" id="IPR006336">
    <property type="entry name" value="GCS2"/>
</dbReference>
<evidence type="ECO:0000256" key="7">
    <source>
        <dbReference type="ARBA" id="ARBA00022528"/>
    </source>
</evidence>
<keyword evidence="12" id="KW-0067">ATP-binding</keyword>
<evidence type="ECO:0000256" key="17">
    <source>
        <dbReference type="SAM" id="MobiDB-lite"/>
    </source>
</evidence>
<evidence type="ECO:0000256" key="4">
    <source>
        <dbReference type="ARBA" id="ARBA00011153"/>
    </source>
</evidence>
<comment type="subcellular location">
    <subcellularLocation>
        <location evidence="1">Plastid</location>
        <location evidence="1">Chloroplast</location>
    </subcellularLocation>
</comment>
<dbReference type="EC" id="6.3.2.2" evidence="5"/>
<dbReference type="NCBIfam" id="TIGR01436">
    <property type="entry name" value="glu_cys_lig_pln"/>
    <property type="match status" value="2"/>
</dbReference>
<evidence type="ECO:0000256" key="8">
    <source>
        <dbReference type="ARBA" id="ARBA00022598"/>
    </source>
</evidence>
<dbReference type="Gene3D" id="3.30.590.20">
    <property type="match status" value="2"/>
</dbReference>
<dbReference type="GO" id="GO:0005524">
    <property type="term" value="F:ATP binding"/>
    <property type="evidence" value="ECO:0007669"/>
    <property type="project" value="UniProtKB-KW"/>
</dbReference>
<gene>
    <name evidence="18" type="ORF">FEM48_Zijuj11G0035100</name>
</gene>
<evidence type="ECO:0000256" key="6">
    <source>
        <dbReference type="ARBA" id="ARBA00015722"/>
    </source>
</evidence>
<keyword evidence="7" id="KW-0150">Chloroplast</keyword>
<dbReference type="GO" id="GO:0004357">
    <property type="term" value="F:glutamate-cysteine ligase activity"/>
    <property type="evidence" value="ECO:0007669"/>
    <property type="project" value="UniProtKB-EC"/>
</dbReference>
<evidence type="ECO:0000256" key="9">
    <source>
        <dbReference type="ARBA" id="ARBA00022640"/>
    </source>
</evidence>
<evidence type="ECO:0000256" key="5">
    <source>
        <dbReference type="ARBA" id="ARBA00012220"/>
    </source>
</evidence>
<dbReference type="AlphaFoldDB" id="A0A978UGJ9"/>